<keyword evidence="12" id="KW-1185">Reference proteome</keyword>
<organism evidence="11 12">
    <name type="scientific">Bacteroides stercorirosoris</name>
    <dbReference type="NCBI Taxonomy" id="871324"/>
    <lineage>
        <taxon>Bacteria</taxon>
        <taxon>Pseudomonadati</taxon>
        <taxon>Bacteroidota</taxon>
        <taxon>Bacteroidia</taxon>
        <taxon>Bacteroidales</taxon>
        <taxon>Bacteroidaceae</taxon>
        <taxon>Bacteroides</taxon>
    </lineage>
</organism>
<accession>A0A1M6GA42</accession>
<feature type="transmembrane region" description="Helical" evidence="8">
    <location>
        <begin position="180"/>
        <end position="201"/>
    </location>
</feature>
<feature type="transmembrane region" description="Helical" evidence="8">
    <location>
        <begin position="268"/>
        <end position="285"/>
    </location>
</feature>
<dbReference type="GO" id="GO:0005886">
    <property type="term" value="C:plasma membrane"/>
    <property type="evidence" value="ECO:0007669"/>
    <property type="project" value="UniProtKB-SubCell"/>
</dbReference>
<dbReference type="AlphaFoldDB" id="A0A1M6GA42"/>
<feature type="signal peptide" evidence="9">
    <location>
        <begin position="1"/>
        <end position="30"/>
    </location>
</feature>
<dbReference type="PANTHER" id="PTHR11730:SF89">
    <property type="entry name" value="AMMONIUM TRANSPORTER SLL0108-RELATED"/>
    <property type="match status" value="1"/>
</dbReference>
<feature type="transmembrane region" description="Helical" evidence="8">
    <location>
        <begin position="226"/>
        <end position="247"/>
    </location>
</feature>
<evidence type="ECO:0000256" key="1">
    <source>
        <dbReference type="ARBA" id="ARBA00004141"/>
    </source>
</evidence>
<evidence type="ECO:0000256" key="3">
    <source>
        <dbReference type="ARBA" id="ARBA00022448"/>
    </source>
</evidence>
<gene>
    <name evidence="11" type="ORF">SAMN05444350_11483</name>
</gene>
<feature type="transmembrane region" description="Helical" evidence="8">
    <location>
        <begin position="389"/>
        <end position="407"/>
    </location>
</feature>
<keyword evidence="9" id="KW-0732">Signal</keyword>
<feature type="transmembrane region" description="Helical" evidence="8">
    <location>
        <begin position="152"/>
        <end position="173"/>
    </location>
</feature>
<keyword evidence="5 8" id="KW-1133">Transmembrane helix</keyword>
<dbReference type="EMBL" id="FQZN01000014">
    <property type="protein sequence ID" value="SHJ06791.1"/>
    <property type="molecule type" value="Genomic_DNA"/>
</dbReference>
<evidence type="ECO:0000256" key="8">
    <source>
        <dbReference type="RuleBase" id="RU362002"/>
    </source>
</evidence>
<feature type="transmembrane region" description="Helical" evidence="8">
    <location>
        <begin position="413"/>
        <end position="444"/>
    </location>
</feature>
<keyword evidence="6 8" id="KW-0472">Membrane</keyword>
<evidence type="ECO:0000256" key="7">
    <source>
        <dbReference type="ARBA" id="ARBA00023177"/>
    </source>
</evidence>
<dbReference type="InterPro" id="IPR029020">
    <property type="entry name" value="Ammonium/urea_transptr"/>
</dbReference>
<dbReference type="eggNOG" id="COG0004">
    <property type="taxonomic scope" value="Bacteria"/>
</dbReference>
<evidence type="ECO:0000256" key="2">
    <source>
        <dbReference type="ARBA" id="ARBA00005887"/>
    </source>
</evidence>
<evidence type="ECO:0000313" key="12">
    <source>
        <dbReference type="Proteomes" id="UP000184192"/>
    </source>
</evidence>
<feature type="domain" description="Ammonium transporter AmtB-like" evidence="10">
    <location>
        <begin position="70"/>
        <end position="474"/>
    </location>
</feature>
<dbReference type="Gene3D" id="1.10.3430.10">
    <property type="entry name" value="Ammonium transporter AmtB like domains"/>
    <property type="match status" value="1"/>
</dbReference>
<dbReference type="SUPFAM" id="SSF111352">
    <property type="entry name" value="Ammonium transporter"/>
    <property type="match status" value="1"/>
</dbReference>
<keyword evidence="3 8" id="KW-0813">Transport</keyword>
<dbReference type="PROSITE" id="PS01219">
    <property type="entry name" value="AMMONIUM_TRANSP"/>
    <property type="match status" value="1"/>
</dbReference>
<keyword evidence="7 8" id="KW-0924">Ammonia transport</keyword>
<dbReference type="GO" id="GO:0008519">
    <property type="term" value="F:ammonium channel activity"/>
    <property type="evidence" value="ECO:0007669"/>
    <property type="project" value="InterPro"/>
</dbReference>
<dbReference type="GeneID" id="92712582"/>
<dbReference type="InterPro" id="IPR018047">
    <property type="entry name" value="Ammonium_transpt_CS"/>
</dbReference>
<dbReference type="GO" id="GO:0097272">
    <property type="term" value="P:ammonium homeostasis"/>
    <property type="evidence" value="ECO:0007669"/>
    <property type="project" value="TreeGrafter"/>
</dbReference>
<name>A0A1M6GA42_9BACE</name>
<feature type="transmembrane region" description="Helical" evidence="8">
    <location>
        <begin position="70"/>
        <end position="89"/>
    </location>
</feature>
<feature type="transmembrane region" description="Helical" evidence="8">
    <location>
        <begin position="333"/>
        <end position="350"/>
    </location>
</feature>
<sequence length="475" mass="50415">MDKYRKRSIAKLWIAGAVLMAICMATETFAQNTATADNLSTTVIAVTEQTATEEAAPDTLGELINGLNTVWMLLAAMLVFFMQPGFALVEAGFTRVKNTANILMKNFVDFMFGSLLYWFIGFGLMFGVGGFVGMPHFFDLSFYDGGGLPTEGFLVFQTVFCATAATIVSGAMAERTKFSMYLVYTIFISVLIYPVSGHWTWGGGWLMNGEEGSFMMNLFGTTFHDFAGSTVVHSVGGWIALVGAAILGPRIGKYGKDGKSRAIPGHNLTMAALGVFILWFGWFGFNPGSQLAAASTADQEAISHVFLTTNLAACAGGFFALVVSWLKFSKPSLSLTLNGILAGLVGITAGCDAVSPLGAVIIGTICGIVMIFSVEFIDQVLKIDDPVGASSVHGVCGFLGTILTGLFSTSEGLFYGAGAGFLGAQVFGALVVGAWAAGMGYLIFKGLDIVHGLRVPKRVEEEGLDIYEHGESAYN</sequence>
<dbReference type="PANTHER" id="PTHR11730">
    <property type="entry name" value="AMMONIUM TRANSPORTER"/>
    <property type="match status" value="1"/>
</dbReference>
<feature type="transmembrane region" description="Helical" evidence="8">
    <location>
        <begin position="305"/>
        <end position="326"/>
    </location>
</feature>
<feature type="chain" id="PRO_5009917673" description="Ammonium transporter" evidence="9">
    <location>
        <begin position="31"/>
        <end position="475"/>
    </location>
</feature>
<dbReference type="InterPro" id="IPR024041">
    <property type="entry name" value="NH4_transpt_AmtB-like_dom"/>
</dbReference>
<feature type="transmembrane region" description="Helical" evidence="8">
    <location>
        <begin position="356"/>
        <end position="377"/>
    </location>
</feature>
<evidence type="ECO:0000256" key="9">
    <source>
        <dbReference type="SAM" id="SignalP"/>
    </source>
</evidence>
<dbReference type="Proteomes" id="UP000184192">
    <property type="component" value="Unassembled WGS sequence"/>
</dbReference>
<dbReference type="RefSeq" id="WP_025833286.1">
    <property type="nucleotide sequence ID" value="NZ_FQZN01000014.1"/>
</dbReference>
<keyword evidence="4 8" id="KW-0812">Transmembrane</keyword>
<protein>
    <recommendedName>
        <fullName evidence="8">Ammonium transporter</fullName>
    </recommendedName>
</protein>
<evidence type="ECO:0000256" key="4">
    <source>
        <dbReference type="ARBA" id="ARBA00022692"/>
    </source>
</evidence>
<feature type="transmembrane region" description="Helical" evidence="8">
    <location>
        <begin position="110"/>
        <end position="132"/>
    </location>
</feature>
<evidence type="ECO:0000313" key="11">
    <source>
        <dbReference type="EMBL" id="SHJ06791.1"/>
    </source>
</evidence>
<dbReference type="InterPro" id="IPR001905">
    <property type="entry name" value="Ammonium_transpt"/>
</dbReference>
<reference evidence="12" key="1">
    <citation type="submission" date="2016-11" db="EMBL/GenBank/DDBJ databases">
        <authorList>
            <person name="Varghese N."/>
            <person name="Submissions S."/>
        </authorList>
    </citation>
    <scope>NUCLEOTIDE SEQUENCE [LARGE SCALE GENOMIC DNA]</scope>
    <source>
        <strain evidence="12">DSM 26884</strain>
    </source>
</reference>
<proteinExistence type="inferred from homology"/>
<evidence type="ECO:0000256" key="5">
    <source>
        <dbReference type="ARBA" id="ARBA00022989"/>
    </source>
</evidence>
<evidence type="ECO:0000259" key="10">
    <source>
        <dbReference type="Pfam" id="PF00909"/>
    </source>
</evidence>
<evidence type="ECO:0000256" key="6">
    <source>
        <dbReference type="ARBA" id="ARBA00023136"/>
    </source>
</evidence>
<dbReference type="NCBIfam" id="TIGR00836">
    <property type="entry name" value="amt"/>
    <property type="match status" value="1"/>
</dbReference>
<comment type="similarity">
    <text evidence="2 8">Belongs to the ammonia transporter channel (TC 1.A.11.2) family.</text>
</comment>
<comment type="subcellular location">
    <subcellularLocation>
        <location evidence="8">Cell membrane</location>
        <topology evidence="8">Multi-pass membrane protein</topology>
    </subcellularLocation>
    <subcellularLocation>
        <location evidence="1">Membrane</location>
        <topology evidence="1">Multi-pass membrane protein</topology>
    </subcellularLocation>
</comment>
<dbReference type="Pfam" id="PF00909">
    <property type="entry name" value="Ammonium_transp"/>
    <property type="match status" value="1"/>
</dbReference>